<feature type="region of interest" description="Disordered" evidence="1">
    <location>
        <begin position="54"/>
        <end position="106"/>
    </location>
</feature>
<proteinExistence type="predicted"/>
<feature type="compositionally biased region" description="Polar residues" evidence="1">
    <location>
        <begin position="54"/>
        <end position="69"/>
    </location>
</feature>
<feature type="non-terminal residue" evidence="2">
    <location>
        <position position="106"/>
    </location>
</feature>
<reference evidence="2" key="1">
    <citation type="submission" date="2021-01" db="EMBL/GenBank/DDBJ databases">
        <authorList>
            <person name="Corre E."/>
            <person name="Pelletier E."/>
            <person name="Niang G."/>
            <person name="Scheremetjew M."/>
            <person name="Finn R."/>
            <person name="Kale V."/>
            <person name="Holt S."/>
            <person name="Cochrane G."/>
            <person name="Meng A."/>
            <person name="Brown T."/>
            <person name="Cohen L."/>
        </authorList>
    </citation>
    <scope>NUCLEOTIDE SEQUENCE</scope>
    <source>
        <strain evidence="2">UIO037</strain>
    </source>
</reference>
<evidence type="ECO:0000256" key="1">
    <source>
        <dbReference type="SAM" id="MobiDB-lite"/>
    </source>
</evidence>
<dbReference type="EMBL" id="HBKO01022738">
    <property type="protein sequence ID" value="CAE2226806.1"/>
    <property type="molecule type" value="Transcribed_RNA"/>
</dbReference>
<protein>
    <submittedName>
        <fullName evidence="2">Uncharacterized protein</fullName>
    </submittedName>
</protein>
<sequence>MSSHERMACPRVASHRVWHPERVPRRISPESDAPDPARSILLSARRRLATHDTNCNSAYQSTNCGSPHTTGKAHSHPINDRTERQHKKVRGVAIGRSRPRLAHNKS</sequence>
<gene>
    <name evidence="2" type="ORF">CPOL0286_LOCUS10286</name>
</gene>
<accession>A0A6V4V467</accession>
<evidence type="ECO:0000313" key="2">
    <source>
        <dbReference type="EMBL" id="CAE2226806.1"/>
    </source>
</evidence>
<organism evidence="2">
    <name type="scientific">Prymnesium polylepis</name>
    <dbReference type="NCBI Taxonomy" id="72548"/>
    <lineage>
        <taxon>Eukaryota</taxon>
        <taxon>Haptista</taxon>
        <taxon>Haptophyta</taxon>
        <taxon>Prymnesiophyceae</taxon>
        <taxon>Prymnesiales</taxon>
        <taxon>Prymnesiaceae</taxon>
        <taxon>Prymnesium</taxon>
    </lineage>
</organism>
<name>A0A6V4V467_9EUKA</name>
<feature type="compositionally biased region" description="Basic residues" evidence="1">
    <location>
        <begin position="97"/>
        <end position="106"/>
    </location>
</feature>
<dbReference type="AlphaFoldDB" id="A0A6V4V467"/>